<protein>
    <submittedName>
        <fullName evidence="2">Glycoside hydrolase family protein</fullName>
    </submittedName>
</protein>
<evidence type="ECO:0000313" key="3">
    <source>
        <dbReference type="Proteomes" id="UP000632774"/>
    </source>
</evidence>
<sequence>MERRKFIQYLSMASAVGLMPGLALGNDEDHVSAFAKKLKPVGRALEMDGYYVWCNSPIEGPDGKIHVFFSRWVASKKMGGWINGSEICHAIADTPESEFKFIDVILAPRGPGYWDATTCHNPSIKYVDGKYCLFFMGNNNGKTNTKRIGLATAPSLDGPWTRPDAPLLLPGPEGAWDDHCTTNPAFVKHPNGQYWLFYKSWNTKEYETGTDPLVKGNRKYGLAIADKLEGPYVKYEGNPVIDYSGKGHNAQLEDAFVWLDKGKFKMLARDMGVYNHQDGLYIESKTGKKWNEPEIAYFNADHYGIVQPPPPKYLNKYGRFERPQLLFQKGKPTYMFTTSQGGKYMTASPFIFKIES</sequence>
<evidence type="ECO:0000313" key="2">
    <source>
        <dbReference type="EMBL" id="MBE9666398.1"/>
    </source>
</evidence>
<dbReference type="Proteomes" id="UP000632774">
    <property type="component" value="Unassembled WGS sequence"/>
</dbReference>
<reference evidence="2 3" key="1">
    <citation type="submission" date="2020-10" db="EMBL/GenBank/DDBJ databases">
        <title>Mucilaginibacter mali sp. nov., isolated from rhizosphere soil of apple orchard.</title>
        <authorList>
            <person name="Lee J.-S."/>
            <person name="Kim H.S."/>
            <person name="Kim J.-S."/>
        </authorList>
    </citation>
    <scope>NUCLEOTIDE SEQUENCE [LARGE SCALE GENOMIC DNA]</scope>
    <source>
        <strain evidence="2 3">KCTC 23157</strain>
    </source>
</reference>
<comment type="caution">
    <text evidence="2">The sequence shown here is derived from an EMBL/GenBank/DDBJ whole genome shotgun (WGS) entry which is preliminary data.</text>
</comment>
<feature type="signal peptide" evidence="1">
    <location>
        <begin position="1"/>
        <end position="25"/>
    </location>
</feature>
<keyword evidence="2" id="KW-0378">Hydrolase</keyword>
<evidence type="ECO:0000256" key="1">
    <source>
        <dbReference type="SAM" id="SignalP"/>
    </source>
</evidence>
<dbReference type="CDD" id="cd08994">
    <property type="entry name" value="GH43_62_32_68_117_130-like"/>
    <property type="match status" value="1"/>
</dbReference>
<keyword evidence="1" id="KW-0732">Signal</keyword>
<dbReference type="InterPro" id="IPR023296">
    <property type="entry name" value="Glyco_hydro_beta-prop_sf"/>
</dbReference>
<feature type="chain" id="PRO_5046226694" evidence="1">
    <location>
        <begin position="26"/>
        <end position="356"/>
    </location>
</feature>
<name>A0ABR9XG72_9SPHI</name>
<dbReference type="SUPFAM" id="SSF75005">
    <property type="entry name" value="Arabinanase/levansucrase/invertase"/>
    <property type="match status" value="1"/>
</dbReference>
<gene>
    <name evidence="2" type="ORF">IRJ18_08510</name>
</gene>
<dbReference type="EMBL" id="JADFFM010000001">
    <property type="protein sequence ID" value="MBE9666398.1"/>
    <property type="molecule type" value="Genomic_DNA"/>
</dbReference>
<organism evidence="2 3">
    <name type="scientific">Mucilaginibacter boryungensis</name>
    <dbReference type="NCBI Taxonomy" id="768480"/>
    <lineage>
        <taxon>Bacteria</taxon>
        <taxon>Pseudomonadati</taxon>
        <taxon>Bacteroidota</taxon>
        <taxon>Sphingobacteriia</taxon>
        <taxon>Sphingobacteriales</taxon>
        <taxon>Sphingobacteriaceae</taxon>
        <taxon>Mucilaginibacter</taxon>
    </lineage>
</organism>
<keyword evidence="3" id="KW-1185">Reference proteome</keyword>
<dbReference type="Gene3D" id="2.115.10.20">
    <property type="entry name" value="Glycosyl hydrolase domain, family 43"/>
    <property type="match status" value="1"/>
</dbReference>
<dbReference type="GO" id="GO:0016787">
    <property type="term" value="F:hydrolase activity"/>
    <property type="evidence" value="ECO:0007669"/>
    <property type="project" value="UniProtKB-KW"/>
</dbReference>
<accession>A0ABR9XG72</accession>
<proteinExistence type="predicted"/>
<dbReference type="RefSeq" id="WP_194105758.1">
    <property type="nucleotide sequence ID" value="NZ_JADFFM010000001.1"/>
</dbReference>